<accession>A0ABX9GHT5</accession>
<evidence type="ECO:0000256" key="1">
    <source>
        <dbReference type="ARBA" id="ARBA00005417"/>
    </source>
</evidence>
<dbReference type="SUPFAM" id="SSF52540">
    <property type="entry name" value="P-loop containing nucleoside triphosphate hydrolases"/>
    <property type="match status" value="1"/>
</dbReference>
<dbReference type="PROSITE" id="PS50893">
    <property type="entry name" value="ABC_TRANSPORTER_2"/>
    <property type="match status" value="1"/>
</dbReference>
<gene>
    <name evidence="7" type="ORF">DFP87_101634</name>
</gene>
<evidence type="ECO:0000313" key="8">
    <source>
        <dbReference type="Proteomes" id="UP000252124"/>
    </source>
</evidence>
<proteinExistence type="inferred from homology"/>
<dbReference type="InterPro" id="IPR003439">
    <property type="entry name" value="ABC_transporter-like_ATP-bd"/>
</dbReference>
<dbReference type="InterPro" id="IPR003593">
    <property type="entry name" value="AAA+_ATPase"/>
</dbReference>
<evidence type="ECO:0000256" key="3">
    <source>
        <dbReference type="ARBA" id="ARBA00022475"/>
    </source>
</evidence>
<keyword evidence="3" id="KW-1003">Cell membrane</keyword>
<dbReference type="Proteomes" id="UP000252124">
    <property type="component" value="Unassembled WGS sequence"/>
</dbReference>
<evidence type="ECO:0000256" key="5">
    <source>
        <dbReference type="ARBA" id="ARBA00022840"/>
    </source>
</evidence>
<dbReference type="Pfam" id="PF08352">
    <property type="entry name" value="oligo_HPY"/>
    <property type="match status" value="1"/>
</dbReference>
<protein>
    <submittedName>
        <fullName evidence="7">Oligopeptide/dipeptide transporter</fullName>
    </submittedName>
</protein>
<evidence type="ECO:0000313" key="7">
    <source>
        <dbReference type="EMBL" id="RBP24124.1"/>
    </source>
</evidence>
<keyword evidence="4" id="KW-0547">Nucleotide-binding</keyword>
<dbReference type="InterPro" id="IPR027417">
    <property type="entry name" value="P-loop_NTPase"/>
</dbReference>
<dbReference type="PROSITE" id="PS00211">
    <property type="entry name" value="ABC_TRANSPORTER_1"/>
    <property type="match status" value="1"/>
</dbReference>
<keyword evidence="3" id="KW-0472">Membrane</keyword>
<evidence type="ECO:0000256" key="4">
    <source>
        <dbReference type="ARBA" id="ARBA00022741"/>
    </source>
</evidence>
<dbReference type="InterPro" id="IPR017871">
    <property type="entry name" value="ABC_transporter-like_CS"/>
</dbReference>
<keyword evidence="2" id="KW-0813">Transport</keyword>
<comment type="caution">
    <text evidence="7">The sequence shown here is derived from an EMBL/GenBank/DDBJ whole genome shotgun (WGS) entry which is preliminary data.</text>
</comment>
<dbReference type="InterPro" id="IPR013563">
    <property type="entry name" value="Oligopep_ABC_C"/>
</dbReference>
<evidence type="ECO:0000256" key="2">
    <source>
        <dbReference type="ARBA" id="ARBA00022448"/>
    </source>
</evidence>
<dbReference type="PANTHER" id="PTHR43776">
    <property type="entry name" value="TRANSPORT ATP-BINDING PROTEIN"/>
    <property type="match status" value="1"/>
</dbReference>
<dbReference type="RefSeq" id="WP_088587538.1">
    <property type="nucleotide sequence ID" value="NZ_CADIJU010000001.1"/>
</dbReference>
<dbReference type="Pfam" id="PF00005">
    <property type="entry name" value="ABC_tran"/>
    <property type="match status" value="1"/>
</dbReference>
<dbReference type="InterPro" id="IPR050319">
    <property type="entry name" value="ABC_transp_ATP-bind"/>
</dbReference>
<name>A0ABX9GHT5_9BURK</name>
<dbReference type="PANTHER" id="PTHR43776:SF7">
    <property type="entry name" value="D,D-DIPEPTIDE TRANSPORT ATP-BINDING PROTEIN DDPF-RELATED"/>
    <property type="match status" value="1"/>
</dbReference>
<organism evidence="7 8">
    <name type="scientific">Achromobacter marplatensis</name>
    <dbReference type="NCBI Taxonomy" id="470868"/>
    <lineage>
        <taxon>Bacteria</taxon>
        <taxon>Pseudomonadati</taxon>
        <taxon>Pseudomonadota</taxon>
        <taxon>Betaproteobacteria</taxon>
        <taxon>Burkholderiales</taxon>
        <taxon>Alcaligenaceae</taxon>
        <taxon>Achromobacter</taxon>
    </lineage>
</organism>
<dbReference type="SMART" id="SM00382">
    <property type="entry name" value="AAA"/>
    <property type="match status" value="1"/>
</dbReference>
<comment type="similarity">
    <text evidence="1">Belongs to the ABC transporter superfamily.</text>
</comment>
<evidence type="ECO:0000259" key="6">
    <source>
        <dbReference type="PROSITE" id="PS50893"/>
    </source>
</evidence>
<dbReference type="Gene3D" id="3.40.50.300">
    <property type="entry name" value="P-loop containing nucleotide triphosphate hydrolases"/>
    <property type="match status" value="1"/>
</dbReference>
<dbReference type="CDD" id="cd03257">
    <property type="entry name" value="ABC_NikE_OppD_transporters"/>
    <property type="match status" value="1"/>
</dbReference>
<dbReference type="GeneID" id="99728941"/>
<reference evidence="7 8" key="1">
    <citation type="submission" date="2018-06" db="EMBL/GenBank/DDBJ databases">
        <title>Genomic Encyclopedia of Type Strains, Phase III (KMG-III): the genomes of soil and plant-associated and newly described type strains.</title>
        <authorList>
            <person name="Whitman W."/>
        </authorList>
    </citation>
    <scope>NUCLEOTIDE SEQUENCE [LARGE SCALE GENOMIC DNA]</scope>
    <source>
        <strain evidence="7 8">CECT 7342</strain>
    </source>
</reference>
<feature type="domain" description="ABC transporter" evidence="6">
    <location>
        <begin position="10"/>
        <end position="257"/>
    </location>
</feature>
<keyword evidence="8" id="KW-1185">Reference proteome</keyword>
<dbReference type="EMBL" id="QNRM01000001">
    <property type="protein sequence ID" value="RBP24124.1"/>
    <property type="molecule type" value="Genomic_DNA"/>
</dbReference>
<keyword evidence="5" id="KW-0067">ATP-binding</keyword>
<sequence length="282" mass="30116">MSVPAVVRLVQADALTRRYTHRAAFWRPPTMHTALDAVSLHVDAGEAVGIVGESGSGKSTLARLLLGLDTPSAGSVLLAGHPVTGLPRKRIARIVQPVFQDPYGSLNPSYTVERLLALPLRLRAGRGDTVDIAAETTRLLDQVGLPARTRGAYPHALSGGQRQRVAIARALAVQPQLLICDEPTSALDVSVQAQILNLLQELRQELGLALLLISHNLGVVGHMVDRLYVLQQGQVVEAGNTAQVFDAPQHPYTQRLFASVLEVRGRQPSCGASPVNALSLSA</sequence>